<dbReference type="InterPro" id="IPR050565">
    <property type="entry name" value="LYPA1-2/EST-like"/>
</dbReference>
<organism evidence="4 5">
    <name type="scientific">Kushneria phosphatilytica</name>
    <dbReference type="NCBI Taxonomy" id="657387"/>
    <lineage>
        <taxon>Bacteria</taxon>
        <taxon>Pseudomonadati</taxon>
        <taxon>Pseudomonadota</taxon>
        <taxon>Gammaproteobacteria</taxon>
        <taxon>Oceanospirillales</taxon>
        <taxon>Halomonadaceae</taxon>
        <taxon>Kushneria</taxon>
    </lineage>
</organism>
<dbReference type="RefSeq" id="WP_149054643.1">
    <property type="nucleotide sequence ID" value="NZ_CP043420.1"/>
</dbReference>
<dbReference type="AlphaFoldDB" id="A0A5C1A2G7"/>
<dbReference type="Proteomes" id="UP000322553">
    <property type="component" value="Chromosome"/>
</dbReference>
<dbReference type="KEGG" id="kuy:FY550_15235"/>
<keyword evidence="5" id="KW-1185">Reference proteome</keyword>
<comment type="similarity">
    <text evidence="1">Belongs to the AB hydrolase superfamily. AB hydrolase 2 family.</text>
</comment>
<dbReference type="SUPFAM" id="SSF53474">
    <property type="entry name" value="alpha/beta-Hydrolases"/>
    <property type="match status" value="1"/>
</dbReference>
<evidence type="ECO:0000256" key="2">
    <source>
        <dbReference type="ARBA" id="ARBA00022801"/>
    </source>
</evidence>
<gene>
    <name evidence="4" type="ORF">FY550_15235</name>
</gene>
<evidence type="ECO:0000256" key="1">
    <source>
        <dbReference type="ARBA" id="ARBA00006499"/>
    </source>
</evidence>
<sequence length="229" mass="25461">MTHTLTTILEPDSDQFANASVIVLHGAGGQGNDFRPLMPLLKLPASQGLMRFLLPDAALRPLDDSEIERSAWYNRPDDNGKRDDTGLAIATAWVQVLIEHEIEQDIDSRRIFLIGFQQGAEVACRAALTFGSRLGGVVAMSADLTTLATTDVNEANRDLPLLIQHGFRDDMIAEHRARAGADRLKHQGLTVDYHPYDMPHGFCTTQLHDVRRWLGARLKAAPLPVWRCF</sequence>
<keyword evidence="2" id="KW-0378">Hydrolase</keyword>
<proteinExistence type="inferred from homology"/>
<protein>
    <submittedName>
        <fullName evidence="4">Carboxylesterase</fullName>
    </submittedName>
</protein>
<dbReference type="GO" id="GO:0016787">
    <property type="term" value="F:hydrolase activity"/>
    <property type="evidence" value="ECO:0007669"/>
    <property type="project" value="UniProtKB-KW"/>
</dbReference>
<evidence type="ECO:0000313" key="5">
    <source>
        <dbReference type="Proteomes" id="UP000322553"/>
    </source>
</evidence>
<dbReference type="Gene3D" id="3.40.50.1820">
    <property type="entry name" value="alpha/beta hydrolase"/>
    <property type="match status" value="1"/>
</dbReference>
<dbReference type="EMBL" id="CP043420">
    <property type="protein sequence ID" value="QEL12356.1"/>
    <property type="molecule type" value="Genomic_DNA"/>
</dbReference>
<dbReference type="PANTHER" id="PTHR10655">
    <property type="entry name" value="LYSOPHOSPHOLIPASE-RELATED"/>
    <property type="match status" value="1"/>
</dbReference>
<name>A0A5C1A2G7_9GAMM</name>
<dbReference type="InterPro" id="IPR003140">
    <property type="entry name" value="PLipase/COase/thioEstase"/>
</dbReference>
<evidence type="ECO:0000259" key="3">
    <source>
        <dbReference type="Pfam" id="PF02230"/>
    </source>
</evidence>
<feature type="domain" description="Phospholipase/carboxylesterase/thioesterase" evidence="3">
    <location>
        <begin position="15"/>
        <end position="214"/>
    </location>
</feature>
<evidence type="ECO:0000313" key="4">
    <source>
        <dbReference type="EMBL" id="QEL12356.1"/>
    </source>
</evidence>
<accession>A0A5C1A2G7</accession>
<dbReference type="PANTHER" id="PTHR10655:SF17">
    <property type="entry name" value="LYSOPHOSPHOLIPASE-LIKE PROTEIN 1"/>
    <property type="match status" value="1"/>
</dbReference>
<dbReference type="Pfam" id="PF02230">
    <property type="entry name" value="Abhydrolase_2"/>
    <property type="match status" value="1"/>
</dbReference>
<reference evidence="4 5" key="1">
    <citation type="submission" date="2019-08" db="EMBL/GenBank/DDBJ databases">
        <title>Complete genome sequence of Kushneria sp. YCWA18, a halophilic phosphate-solubilizing bacterium isolated from Daqiao saltern in China.</title>
        <authorList>
            <person name="Du G.-X."/>
            <person name="Qu L.-Y."/>
        </authorList>
    </citation>
    <scope>NUCLEOTIDE SEQUENCE [LARGE SCALE GENOMIC DNA]</scope>
    <source>
        <strain evidence="4 5">YCWA18</strain>
    </source>
</reference>
<dbReference type="InterPro" id="IPR029058">
    <property type="entry name" value="AB_hydrolase_fold"/>
</dbReference>